<evidence type="ECO:0000256" key="1">
    <source>
        <dbReference type="ARBA" id="ARBA00022553"/>
    </source>
</evidence>
<dbReference type="Gene3D" id="1.10.10.10">
    <property type="entry name" value="Winged helix-like DNA-binding domain superfamily/Winged helix DNA-binding domain"/>
    <property type="match status" value="1"/>
</dbReference>
<dbReference type="Pfam" id="PF00072">
    <property type="entry name" value="Response_reg"/>
    <property type="match status" value="1"/>
</dbReference>
<feature type="domain" description="OmpR/PhoB-type" evidence="9">
    <location>
        <begin position="132"/>
        <end position="231"/>
    </location>
</feature>
<evidence type="ECO:0000259" key="8">
    <source>
        <dbReference type="PROSITE" id="PS50110"/>
    </source>
</evidence>
<feature type="domain" description="Response regulatory" evidence="8">
    <location>
        <begin position="4"/>
        <end position="118"/>
    </location>
</feature>
<comment type="caution">
    <text evidence="10">The sequence shown here is derived from an EMBL/GenBank/DDBJ whole genome shotgun (WGS) entry which is preliminary data.</text>
</comment>
<dbReference type="SUPFAM" id="SSF46894">
    <property type="entry name" value="C-terminal effector domain of the bipartite response regulators"/>
    <property type="match status" value="1"/>
</dbReference>
<evidence type="ECO:0000256" key="5">
    <source>
        <dbReference type="ARBA" id="ARBA00023163"/>
    </source>
</evidence>
<dbReference type="PANTHER" id="PTHR48111">
    <property type="entry name" value="REGULATOR OF RPOS"/>
    <property type="match status" value="1"/>
</dbReference>
<dbReference type="Pfam" id="PF00486">
    <property type="entry name" value="Trans_reg_C"/>
    <property type="match status" value="1"/>
</dbReference>
<protein>
    <submittedName>
        <fullName evidence="10">Response regulator</fullName>
    </submittedName>
</protein>
<dbReference type="SUPFAM" id="SSF52172">
    <property type="entry name" value="CheY-like"/>
    <property type="match status" value="1"/>
</dbReference>
<dbReference type="GO" id="GO:0000156">
    <property type="term" value="F:phosphorelay response regulator activity"/>
    <property type="evidence" value="ECO:0007669"/>
    <property type="project" value="TreeGrafter"/>
</dbReference>
<proteinExistence type="predicted"/>
<dbReference type="Proteomes" id="UP000272778">
    <property type="component" value="Unassembled WGS sequence"/>
</dbReference>
<keyword evidence="11" id="KW-1185">Reference proteome</keyword>
<dbReference type="Gene3D" id="6.10.250.690">
    <property type="match status" value="1"/>
</dbReference>
<evidence type="ECO:0000256" key="7">
    <source>
        <dbReference type="PROSITE-ProRule" id="PRU01091"/>
    </source>
</evidence>
<dbReference type="PANTHER" id="PTHR48111:SF4">
    <property type="entry name" value="DNA-BINDING DUAL TRANSCRIPTIONAL REGULATOR OMPR"/>
    <property type="match status" value="1"/>
</dbReference>
<dbReference type="EMBL" id="RQIS01000012">
    <property type="protein sequence ID" value="RQH04663.1"/>
    <property type="molecule type" value="Genomic_DNA"/>
</dbReference>
<evidence type="ECO:0000313" key="10">
    <source>
        <dbReference type="EMBL" id="RQH04663.1"/>
    </source>
</evidence>
<reference evidence="10 11" key="1">
    <citation type="submission" date="2018-11" db="EMBL/GenBank/DDBJ databases">
        <title>Paraburkholderia sp. DHOA04, isolated from soil.</title>
        <authorList>
            <person name="Gao Z.-H."/>
            <person name="Qiu L.-H."/>
            <person name="Fu J.-C."/>
        </authorList>
    </citation>
    <scope>NUCLEOTIDE SEQUENCE [LARGE SCALE GENOMIC DNA]</scope>
    <source>
        <strain evidence="10 11">DHOA04</strain>
    </source>
</reference>
<feature type="DNA-binding region" description="OmpR/PhoB-type" evidence="7">
    <location>
        <begin position="132"/>
        <end position="231"/>
    </location>
</feature>
<dbReference type="GO" id="GO:0032993">
    <property type="term" value="C:protein-DNA complex"/>
    <property type="evidence" value="ECO:0007669"/>
    <property type="project" value="TreeGrafter"/>
</dbReference>
<dbReference type="Gene3D" id="3.40.50.2300">
    <property type="match status" value="1"/>
</dbReference>
<keyword evidence="4 7" id="KW-0238">DNA-binding</keyword>
<dbReference type="GO" id="GO:0006355">
    <property type="term" value="P:regulation of DNA-templated transcription"/>
    <property type="evidence" value="ECO:0007669"/>
    <property type="project" value="InterPro"/>
</dbReference>
<accession>A0A3N6NVR4</accession>
<keyword evidence="5" id="KW-0804">Transcription</keyword>
<feature type="modified residue" description="4-aspartylphosphate" evidence="6">
    <location>
        <position position="53"/>
    </location>
</feature>
<evidence type="ECO:0000259" key="9">
    <source>
        <dbReference type="PROSITE" id="PS51755"/>
    </source>
</evidence>
<keyword evidence="3" id="KW-0805">Transcription regulation</keyword>
<keyword evidence="1 6" id="KW-0597">Phosphoprotein</keyword>
<evidence type="ECO:0000256" key="6">
    <source>
        <dbReference type="PROSITE-ProRule" id="PRU00169"/>
    </source>
</evidence>
<dbReference type="InterPro" id="IPR039420">
    <property type="entry name" value="WalR-like"/>
</dbReference>
<dbReference type="SMART" id="SM00862">
    <property type="entry name" value="Trans_reg_C"/>
    <property type="match status" value="1"/>
</dbReference>
<gene>
    <name evidence="10" type="ORF">D1Y85_17375</name>
</gene>
<dbReference type="RefSeq" id="WP_124152316.1">
    <property type="nucleotide sequence ID" value="NZ_RQIS01000012.1"/>
</dbReference>
<dbReference type="PROSITE" id="PS50110">
    <property type="entry name" value="RESPONSE_REGULATORY"/>
    <property type="match status" value="1"/>
</dbReference>
<organism evidence="10 11">
    <name type="scientific">Paraburkholderia dinghuensis</name>
    <dbReference type="NCBI Taxonomy" id="2305225"/>
    <lineage>
        <taxon>Bacteria</taxon>
        <taxon>Pseudomonadati</taxon>
        <taxon>Pseudomonadota</taxon>
        <taxon>Betaproteobacteria</taxon>
        <taxon>Burkholderiales</taxon>
        <taxon>Burkholderiaceae</taxon>
        <taxon>Paraburkholderia</taxon>
    </lineage>
</organism>
<dbReference type="GO" id="GO:0005829">
    <property type="term" value="C:cytosol"/>
    <property type="evidence" value="ECO:0007669"/>
    <property type="project" value="TreeGrafter"/>
</dbReference>
<evidence type="ECO:0000256" key="3">
    <source>
        <dbReference type="ARBA" id="ARBA00023015"/>
    </source>
</evidence>
<dbReference type="OrthoDB" id="9127546at2"/>
<dbReference type="CDD" id="cd00383">
    <property type="entry name" value="trans_reg_C"/>
    <property type="match status" value="1"/>
</dbReference>
<evidence type="ECO:0000256" key="4">
    <source>
        <dbReference type="ARBA" id="ARBA00023125"/>
    </source>
</evidence>
<dbReference type="AlphaFoldDB" id="A0A3N6NVR4"/>
<dbReference type="InterPro" id="IPR036388">
    <property type="entry name" value="WH-like_DNA-bd_sf"/>
</dbReference>
<dbReference type="PROSITE" id="PS51755">
    <property type="entry name" value="OMPR_PHOB"/>
    <property type="match status" value="1"/>
</dbReference>
<dbReference type="SMART" id="SM00448">
    <property type="entry name" value="REC"/>
    <property type="match status" value="1"/>
</dbReference>
<evidence type="ECO:0000313" key="11">
    <source>
        <dbReference type="Proteomes" id="UP000272778"/>
    </source>
</evidence>
<dbReference type="InterPro" id="IPR001867">
    <property type="entry name" value="OmpR/PhoB-type_DNA-bd"/>
</dbReference>
<sequence>MSPHVLIVDDDPVVRDFLSSFFRDNGFKASVLIDGMHLDQMLERERPSVVVLDVMMPRADGLRALAALRAKGDDTPVIFASARGEVGDRIAGLTLGADDYVAKPFDPQELLLRIQTVLRRRGVVSAGASEARGCYCFGPFQLDFDARQLMRDGVRVPLRGGEFALLRIFARHPYRVLSRVLIHDLLQADGLECHERSIDVPIWRLRRVIEDNPSQPRFVQTVRGKGYVFVPQHEDGAEGQVAGNVLSAG</sequence>
<evidence type="ECO:0000256" key="2">
    <source>
        <dbReference type="ARBA" id="ARBA00023012"/>
    </source>
</evidence>
<dbReference type="InterPro" id="IPR011006">
    <property type="entry name" value="CheY-like_superfamily"/>
</dbReference>
<keyword evidence="2" id="KW-0902">Two-component regulatory system</keyword>
<name>A0A3N6NVR4_9BURK</name>
<dbReference type="GO" id="GO:0000976">
    <property type="term" value="F:transcription cis-regulatory region binding"/>
    <property type="evidence" value="ECO:0007669"/>
    <property type="project" value="TreeGrafter"/>
</dbReference>
<dbReference type="InterPro" id="IPR001789">
    <property type="entry name" value="Sig_transdc_resp-reg_receiver"/>
</dbReference>
<dbReference type="InterPro" id="IPR016032">
    <property type="entry name" value="Sig_transdc_resp-reg_C-effctor"/>
</dbReference>